<dbReference type="Proteomes" id="UP001379533">
    <property type="component" value="Chromosome"/>
</dbReference>
<keyword evidence="6" id="KW-1185">Reference proteome</keyword>
<dbReference type="Gene3D" id="1.10.10.10">
    <property type="entry name" value="Winged helix-like DNA-binding domain superfamily/Winged helix DNA-binding domain"/>
    <property type="match status" value="1"/>
</dbReference>
<protein>
    <submittedName>
        <fullName evidence="5">Helix-turn-helix transcriptional regulator</fullName>
    </submittedName>
</protein>
<dbReference type="InterPro" id="IPR016032">
    <property type="entry name" value="Sig_transdc_resp-reg_C-effctor"/>
</dbReference>
<evidence type="ECO:0000256" key="2">
    <source>
        <dbReference type="PROSITE-ProRule" id="PRU01091"/>
    </source>
</evidence>
<dbReference type="SMART" id="SM00382">
    <property type="entry name" value="AAA"/>
    <property type="match status" value="1"/>
</dbReference>
<sequence length="933" mass="101629">MSAADYAFGEFRLAGESRTLLLGDEPVRLGTRAFDILRILVERAGTVVTTDELVGLVWPDVVVEETNLRVQVGALRKVLARGEQGQRAIETVPRGYRFALPVASVASVDASDAPESPAANEAGGPPSGEHAIPALHNLPALLATPVGRAEAITLLTNSLAEHRLITIAGPGGVGKTTVAIAVARRCLGHFPDGVCFIDLASLSDPNLVTSAVASALGIGVLPDEPLAGLLSHLRKKRVLLLLDTCEHVVDSVATLVEALLSRLPELRILATSREVLRAAGEWAHHLPSLSHPSWTDGLKAADALAYPAINLFVRTAQASTDQFELNDADAATVAAICRRLDGMPLAIEFAAARVGELGVREIAARLDDRFGVLTQGRRTALPRHKTLAATLDWSYQLLPPEEQEMLRQLSAFRGAFTADAAVAVAGTSWTRSAALTHLSNLFAKSLVTADIGGETPLYRLLDTTRAFGMQKLTESESHDVSQRHAAYVLAALRDAEIDYEITDTRRWTERHRHLIDDLRDALDWAMSGSGDHVLGAQLLANSVLLWFALSLFDEYAHRMKAAVALLATMPIADPAMSCRFRDVFGHAMWQTGERIETVVGAFREALEIAKGASLVDAQLRALWGLLVAFGHNGDYEEALAISKQFDVLASNVDRPGVELTRRRMATLALHGIGDQAGARVHAERVLEDAAIHANKPRQRGIQFDSRIGIRAALSRILWLQGFPKQAWACAHEGVELARAFGQALPLCYIITVGVVPVALWTGATSTAKEYTEMLLTSSLEHYLVRCHAFARTYHANLEGHFDACRELIAADPYLADIMATIDGPRASEAALARTAKGGETWCTAELLRIRATRILDRAEEAESLLRQSLDIARRQQALSWELRTATTLAELWERGNRHTEAHDLLAAVYDRFTEGFDTQDLKRANAILRPKRY</sequence>
<dbReference type="SMART" id="SM00862">
    <property type="entry name" value="Trans_reg_C"/>
    <property type="match status" value="1"/>
</dbReference>
<dbReference type="RefSeq" id="WP_394846401.1">
    <property type="nucleotide sequence ID" value="NZ_CP089982.1"/>
</dbReference>
<gene>
    <name evidence="5" type="ORF">LZC95_02920</name>
</gene>
<dbReference type="EMBL" id="CP089982">
    <property type="protein sequence ID" value="WXA95791.1"/>
    <property type="molecule type" value="Genomic_DNA"/>
</dbReference>
<name>A0ABZ2KAT3_9BACT</name>
<evidence type="ECO:0000259" key="4">
    <source>
        <dbReference type="PROSITE" id="PS51755"/>
    </source>
</evidence>
<dbReference type="InterPro" id="IPR003593">
    <property type="entry name" value="AAA+_ATPase"/>
</dbReference>
<evidence type="ECO:0000256" key="3">
    <source>
        <dbReference type="SAM" id="MobiDB-lite"/>
    </source>
</evidence>
<reference evidence="5 6" key="1">
    <citation type="submission" date="2021-12" db="EMBL/GenBank/DDBJ databases">
        <title>Discovery of the Pendulisporaceae a myxobacterial family with distinct sporulation behavior and unique specialized metabolism.</title>
        <authorList>
            <person name="Garcia R."/>
            <person name="Popoff A."/>
            <person name="Bader C.D."/>
            <person name="Loehr J."/>
            <person name="Walesch S."/>
            <person name="Walt C."/>
            <person name="Boldt J."/>
            <person name="Bunk B."/>
            <person name="Haeckl F.J.F.P.J."/>
            <person name="Gunesch A.P."/>
            <person name="Birkelbach J."/>
            <person name="Nuebel U."/>
            <person name="Pietschmann T."/>
            <person name="Bach T."/>
            <person name="Mueller R."/>
        </authorList>
    </citation>
    <scope>NUCLEOTIDE SEQUENCE [LARGE SCALE GENOMIC DNA]</scope>
    <source>
        <strain evidence="5 6">MSr12523</strain>
    </source>
</reference>
<evidence type="ECO:0000256" key="1">
    <source>
        <dbReference type="ARBA" id="ARBA00023125"/>
    </source>
</evidence>
<proteinExistence type="predicted"/>
<dbReference type="SUPFAM" id="SSF46894">
    <property type="entry name" value="C-terminal effector domain of the bipartite response regulators"/>
    <property type="match status" value="1"/>
</dbReference>
<feature type="DNA-binding region" description="OmpR/PhoB-type" evidence="2">
    <location>
        <begin position="3"/>
        <end position="100"/>
    </location>
</feature>
<evidence type="ECO:0000313" key="6">
    <source>
        <dbReference type="Proteomes" id="UP001379533"/>
    </source>
</evidence>
<dbReference type="SUPFAM" id="SSF52540">
    <property type="entry name" value="P-loop containing nucleoside triphosphate hydrolases"/>
    <property type="match status" value="1"/>
</dbReference>
<feature type="domain" description="OmpR/PhoB-type" evidence="4">
    <location>
        <begin position="3"/>
        <end position="100"/>
    </location>
</feature>
<dbReference type="PRINTS" id="PR00364">
    <property type="entry name" value="DISEASERSIST"/>
</dbReference>
<organism evidence="5 6">
    <name type="scientific">Pendulispora brunnea</name>
    <dbReference type="NCBI Taxonomy" id="2905690"/>
    <lineage>
        <taxon>Bacteria</taxon>
        <taxon>Pseudomonadati</taxon>
        <taxon>Myxococcota</taxon>
        <taxon>Myxococcia</taxon>
        <taxon>Myxococcales</taxon>
        <taxon>Sorangiineae</taxon>
        <taxon>Pendulisporaceae</taxon>
        <taxon>Pendulispora</taxon>
    </lineage>
</organism>
<dbReference type="Pfam" id="PF25872">
    <property type="entry name" value="HTH_77"/>
    <property type="match status" value="1"/>
</dbReference>
<evidence type="ECO:0000313" key="5">
    <source>
        <dbReference type="EMBL" id="WXA95791.1"/>
    </source>
</evidence>
<dbReference type="Pfam" id="PF00486">
    <property type="entry name" value="Trans_reg_C"/>
    <property type="match status" value="1"/>
</dbReference>
<feature type="region of interest" description="Disordered" evidence="3">
    <location>
        <begin position="111"/>
        <end position="130"/>
    </location>
</feature>
<dbReference type="CDD" id="cd00383">
    <property type="entry name" value="trans_reg_C"/>
    <property type="match status" value="1"/>
</dbReference>
<keyword evidence="1 2" id="KW-0238">DNA-binding</keyword>
<dbReference type="InterPro" id="IPR001867">
    <property type="entry name" value="OmpR/PhoB-type_DNA-bd"/>
</dbReference>
<dbReference type="InterPro" id="IPR027417">
    <property type="entry name" value="P-loop_NTPase"/>
</dbReference>
<feature type="compositionally biased region" description="Low complexity" evidence="3">
    <location>
        <begin position="111"/>
        <end position="122"/>
    </location>
</feature>
<dbReference type="PANTHER" id="PTHR47691">
    <property type="entry name" value="REGULATOR-RELATED"/>
    <property type="match status" value="1"/>
</dbReference>
<dbReference type="PANTHER" id="PTHR47691:SF3">
    <property type="entry name" value="HTH-TYPE TRANSCRIPTIONAL REGULATOR RV0890C-RELATED"/>
    <property type="match status" value="1"/>
</dbReference>
<dbReference type="InterPro" id="IPR058852">
    <property type="entry name" value="HTH_77"/>
</dbReference>
<accession>A0ABZ2KAT3</accession>
<dbReference type="InterPro" id="IPR036388">
    <property type="entry name" value="WH-like_DNA-bd_sf"/>
</dbReference>
<dbReference type="PROSITE" id="PS51755">
    <property type="entry name" value="OMPR_PHOB"/>
    <property type="match status" value="1"/>
</dbReference>
<dbReference type="Gene3D" id="3.40.50.300">
    <property type="entry name" value="P-loop containing nucleotide triphosphate hydrolases"/>
    <property type="match status" value="1"/>
</dbReference>